<dbReference type="GO" id="GO:0032259">
    <property type="term" value="P:methylation"/>
    <property type="evidence" value="ECO:0007669"/>
    <property type="project" value="UniProtKB-KW"/>
</dbReference>
<keyword evidence="3" id="KW-0949">S-adenosyl-L-methionine</keyword>
<feature type="domain" description="Methyltransferase" evidence="4">
    <location>
        <begin position="44"/>
        <end position="139"/>
    </location>
</feature>
<keyword evidence="6" id="KW-1185">Reference proteome</keyword>
<name>A0A367FAY8_9ACTN</name>
<evidence type="ECO:0000256" key="2">
    <source>
        <dbReference type="ARBA" id="ARBA00022679"/>
    </source>
</evidence>
<organism evidence="5 6">
    <name type="scientific">Sphaerisporangium album</name>
    <dbReference type="NCBI Taxonomy" id="509200"/>
    <lineage>
        <taxon>Bacteria</taxon>
        <taxon>Bacillati</taxon>
        <taxon>Actinomycetota</taxon>
        <taxon>Actinomycetes</taxon>
        <taxon>Streptosporangiales</taxon>
        <taxon>Streptosporangiaceae</taxon>
        <taxon>Sphaerisporangium</taxon>
    </lineage>
</organism>
<evidence type="ECO:0000256" key="3">
    <source>
        <dbReference type="ARBA" id="ARBA00022691"/>
    </source>
</evidence>
<proteinExistence type="predicted"/>
<dbReference type="PANTHER" id="PTHR43464:SF19">
    <property type="entry name" value="UBIQUINONE BIOSYNTHESIS O-METHYLTRANSFERASE, MITOCHONDRIAL"/>
    <property type="match status" value="1"/>
</dbReference>
<dbReference type="RefSeq" id="WP_114031799.1">
    <property type="nucleotide sequence ID" value="NZ_QOIL01000017.1"/>
</dbReference>
<dbReference type="AlphaFoldDB" id="A0A367FAY8"/>
<evidence type="ECO:0000259" key="4">
    <source>
        <dbReference type="Pfam" id="PF13649"/>
    </source>
</evidence>
<dbReference type="CDD" id="cd02440">
    <property type="entry name" value="AdoMet_MTases"/>
    <property type="match status" value="1"/>
</dbReference>
<reference evidence="5 6" key="1">
    <citation type="submission" date="2018-06" db="EMBL/GenBank/DDBJ databases">
        <title>Sphaerisporangium craniellae sp. nov., isolated from a marine sponge in the South China Sea.</title>
        <authorList>
            <person name="Li L."/>
        </authorList>
    </citation>
    <scope>NUCLEOTIDE SEQUENCE [LARGE SCALE GENOMIC DNA]</scope>
    <source>
        <strain evidence="5 6">CCTCC AA 208026</strain>
    </source>
</reference>
<dbReference type="Gene3D" id="3.40.50.150">
    <property type="entry name" value="Vaccinia Virus protein VP39"/>
    <property type="match status" value="1"/>
</dbReference>
<comment type="caution">
    <text evidence="5">The sequence shown here is derived from an EMBL/GenBank/DDBJ whole genome shotgun (WGS) entry which is preliminary data.</text>
</comment>
<evidence type="ECO:0000313" key="5">
    <source>
        <dbReference type="EMBL" id="RCG27032.1"/>
    </source>
</evidence>
<evidence type="ECO:0000313" key="6">
    <source>
        <dbReference type="Proteomes" id="UP000253094"/>
    </source>
</evidence>
<dbReference type="Proteomes" id="UP000253094">
    <property type="component" value="Unassembled WGS sequence"/>
</dbReference>
<sequence length="246" mass="27001">MDWYEDEDLWTGFSEVMFSPERSAQAARHVTGSPLLRFPAGARVLDQCCGMGVFTVPLARQGYAVTGVDLSPVMLARAERACADAGVKAELVRGDMREYVRPGAFDAVINLYTSFGYFEAPEENLRVLRNAHDSLAPGGRLVVDVMGKETYARWAGQPKVVEVPGGQVFMADTILDDWTRYRTEWTLVRDGTARRAALTCFVYSAAELRALFEAAGFTGVECFGGFGGEPYDNLATRLIVRGTRSG</sequence>
<dbReference type="PANTHER" id="PTHR43464">
    <property type="entry name" value="METHYLTRANSFERASE"/>
    <property type="match status" value="1"/>
</dbReference>
<dbReference type="GO" id="GO:0008168">
    <property type="term" value="F:methyltransferase activity"/>
    <property type="evidence" value="ECO:0007669"/>
    <property type="project" value="UniProtKB-KW"/>
</dbReference>
<dbReference type="Pfam" id="PF13649">
    <property type="entry name" value="Methyltransf_25"/>
    <property type="match status" value="1"/>
</dbReference>
<dbReference type="OrthoDB" id="279734at2"/>
<dbReference type="InterPro" id="IPR041698">
    <property type="entry name" value="Methyltransf_25"/>
</dbReference>
<gene>
    <name evidence="5" type="ORF">DQ384_27575</name>
</gene>
<evidence type="ECO:0000256" key="1">
    <source>
        <dbReference type="ARBA" id="ARBA00022603"/>
    </source>
</evidence>
<dbReference type="InterPro" id="IPR029063">
    <property type="entry name" value="SAM-dependent_MTases_sf"/>
</dbReference>
<keyword evidence="2 5" id="KW-0808">Transferase</keyword>
<protein>
    <submittedName>
        <fullName evidence="5">Class I SAM-dependent methyltransferase</fullName>
    </submittedName>
</protein>
<keyword evidence="1 5" id="KW-0489">Methyltransferase</keyword>
<dbReference type="EMBL" id="QOIL01000017">
    <property type="protein sequence ID" value="RCG27032.1"/>
    <property type="molecule type" value="Genomic_DNA"/>
</dbReference>
<dbReference type="SUPFAM" id="SSF53335">
    <property type="entry name" value="S-adenosyl-L-methionine-dependent methyltransferases"/>
    <property type="match status" value="1"/>
</dbReference>
<dbReference type="Gene3D" id="2.20.25.110">
    <property type="entry name" value="S-adenosyl-L-methionine-dependent methyltransferases"/>
    <property type="match status" value="1"/>
</dbReference>
<accession>A0A367FAY8</accession>